<dbReference type="Proteomes" id="UP000025061">
    <property type="component" value="Unassembled WGS sequence"/>
</dbReference>
<keyword evidence="2" id="KW-1185">Reference proteome</keyword>
<dbReference type="EMBL" id="ARYI01000004">
    <property type="protein sequence ID" value="KCZ95277.1"/>
    <property type="molecule type" value="Genomic_DNA"/>
</dbReference>
<evidence type="ECO:0000313" key="2">
    <source>
        <dbReference type="Proteomes" id="UP000025061"/>
    </source>
</evidence>
<dbReference type="AlphaFoldDB" id="A0A059FXE3"/>
<accession>A0A059FXE3</accession>
<organism evidence="1 2">
    <name type="scientific">Hyphomonas hirschiana VP5</name>
    <dbReference type="NCBI Taxonomy" id="1280951"/>
    <lineage>
        <taxon>Bacteria</taxon>
        <taxon>Pseudomonadati</taxon>
        <taxon>Pseudomonadota</taxon>
        <taxon>Alphaproteobacteria</taxon>
        <taxon>Hyphomonadales</taxon>
        <taxon>Hyphomonadaceae</taxon>
        <taxon>Hyphomonas</taxon>
    </lineage>
</organism>
<sequence length="73" mass="7942">MELVPDHYGGNTVLISMVSNHQADLSGPLTGIERVKQNARRLNPANFCFTSGVGALDKQRAKESEPGEVFRGE</sequence>
<protein>
    <submittedName>
        <fullName evidence="1">Uncharacterized protein</fullName>
    </submittedName>
</protein>
<name>A0A059FXE3_9PROT</name>
<comment type="caution">
    <text evidence="1">The sequence shown here is derived from an EMBL/GenBank/DDBJ whole genome shotgun (WGS) entry which is preliminary data.</text>
</comment>
<gene>
    <name evidence="1" type="ORF">HHI_06389</name>
</gene>
<evidence type="ECO:0000313" key="1">
    <source>
        <dbReference type="EMBL" id="KCZ95277.1"/>
    </source>
</evidence>
<reference evidence="1 2" key="1">
    <citation type="submission" date="2013-04" db="EMBL/GenBank/DDBJ databases">
        <title>Hyphomonas hirschiana VP5 Genome Sequencing.</title>
        <authorList>
            <person name="Lai Q."/>
            <person name="Shao Z."/>
        </authorList>
    </citation>
    <scope>NUCLEOTIDE SEQUENCE [LARGE SCALE GENOMIC DNA]</scope>
    <source>
        <strain evidence="1 2">VP5</strain>
    </source>
</reference>
<proteinExistence type="predicted"/>